<evidence type="ECO:0000313" key="2">
    <source>
        <dbReference type="EMBL" id="TQN31192.1"/>
    </source>
</evidence>
<dbReference type="AlphaFoldDB" id="A0A543NH79"/>
<evidence type="ECO:0000259" key="1">
    <source>
        <dbReference type="Pfam" id="PF04149"/>
    </source>
</evidence>
<gene>
    <name evidence="2" type="ORF">FHX37_1086</name>
</gene>
<dbReference type="Proteomes" id="UP000317422">
    <property type="component" value="Unassembled WGS sequence"/>
</dbReference>
<reference evidence="2 3" key="1">
    <citation type="submission" date="2019-06" db="EMBL/GenBank/DDBJ databases">
        <title>Sequencing the genomes of 1000 actinobacteria strains.</title>
        <authorList>
            <person name="Klenk H.-P."/>
        </authorList>
    </citation>
    <scope>NUCLEOTIDE SEQUENCE [LARGE SCALE GENOMIC DNA]</scope>
    <source>
        <strain evidence="2 3">DSM 45015</strain>
    </source>
</reference>
<feature type="domain" description="DUF397" evidence="1">
    <location>
        <begin position="16"/>
        <end position="69"/>
    </location>
</feature>
<dbReference type="Pfam" id="PF04149">
    <property type="entry name" value="DUF397"/>
    <property type="match status" value="1"/>
</dbReference>
<name>A0A543NH79_9ACTN</name>
<dbReference type="RefSeq" id="WP_141922436.1">
    <property type="nucleotide sequence ID" value="NZ_VFQC01000001.1"/>
</dbReference>
<accession>A0A543NH79</accession>
<dbReference type="InterPro" id="IPR007278">
    <property type="entry name" value="DUF397"/>
</dbReference>
<proteinExistence type="predicted"/>
<dbReference type="EMBL" id="VFQC01000001">
    <property type="protein sequence ID" value="TQN31192.1"/>
    <property type="molecule type" value="Genomic_DNA"/>
</dbReference>
<protein>
    <submittedName>
        <fullName evidence="2">Uncharacterized protein DUF397</fullName>
    </submittedName>
</protein>
<dbReference type="OrthoDB" id="4558943at2"/>
<comment type="caution">
    <text evidence="2">The sequence shown here is derived from an EMBL/GenBank/DDBJ whole genome shotgun (WGS) entry which is preliminary data.</text>
</comment>
<organism evidence="2 3">
    <name type="scientific">Haloactinospora alba</name>
    <dbReference type="NCBI Taxonomy" id="405555"/>
    <lineage>
        <taxon>Bacteria</taxon>
        <taxon>Bacillati</taxon>
        <taxon>Actinomycetota</taxon>
        <taxon>Actinomycetes</taxon>
        <taxon>Streptosporangiales</taxon>
        <taxon>Nocardiopsidaceae</taxon>
        <taxon>Haloactinospora</taxon>
    </lineage>
</organism>
<evidence type="ECO:0000313" key="3">
    <source>
        <dbReference type="Proteomes" id="UP000317422"/>
    </source>
</evidence>
<sequence>MQRYENGVPASEIPGAVWHKSTLSNPNGNCVEVAQLPHGEIAMRNSRDPNGPALVYTPAEVTAFVQGAKQGDFDYLVS</sequence>
<keyword evidence="3" id="KW-1185">Reference proteome</keyword>